<gene>
    <name evidence="1" type="ORF">ACFYG5_18715</name>
</gene>
<dbReference type="EMBL" id="CP170721">
    <property type="protein sequence ID" value="XIA18560.1"/>
    <property type="molecule type" value="Genomic_DNA"/>
</dbReference>
<dbReference type="AlphaFoldDB" id="A0AB74UPV3"/>
<name>A0AB74UPV3_9GAMM</name>
<proteinExistence type="predicted"/>
<evidence type="ECO:0000313" key="1">
    <source>
        <dbReference type="EMBL" id="XIA18560.1"/>
    </source>
</evidence>
<protein>
    <submittedName>
        <fullName evidence="1">Uncharacterized protein</fullName>
    </submittedName>
</protein>
<accession>A0AB74UPV3</accession>
<organism evidence="1">
    <name type="scientific">Rhodanobacter sp. FW102-FHT14D07</name>
    <dbReference type="NCBI Taxonomy" id="3351462"/>
    <lineage>
        <taxon>Bacteria</taxon>
        <taxon>Pseudomonadati</taxon>
        <taxon>Pseudomonadota</taxon>
        <taxon>Gammaproteobacteria</taxon>
        <taxon>Lysobacterales</taxon>
        <taxon>Rhodanobacteraceae</taxon>
        <taxon>Rhodanobacter</taxon>
    </lineage>
</organism>
<reference evidence="1" key="1">
    <citation type="submission" date="2024-10" db="EMBL/GenBank/DDBJ databases">
        <authorList>
            <person name="Lesea H.P."/>
            <person name="Kuehl J.V."/>
            <person name="Chandonia J.-M."/>
        </authorList>
    </citation>
    <scope>NUCLEOTIDE SEQUENCE</scope>
    <source>
        <strain evidence="1">FW102-FHT14D07</strain>
    </source>
</reference>
<dbReference type="RefSeq" id="WP_395120257.1">
    <property type="nucleotide sequence ID" value="NZ_CP170721.1"/>
</dbReference>
<sequence length="63" mass="7025">MLRFIPFEDDWDAFERMRPEDFIPYRVGLLPEPALATPPTCAVALSQETCPARPLFSRGAAGS</sequence>